<evidence type="ECO:0000256" key="5">
    <source>
        <dbReference type="ARBA" id="ARBA00023242"/>
    </source>
</evidence>
<dbReference type="InterPro" id="IPR002100">
    <property type="entry name" value="TF_MADSbox"/>
</dbReference>
<evidence type="ECO:0000259" key="7">
    <source>
        <dbReference type="PROSITE" id="PS50066"/>
    </source>
</evidence>
<feature type="compositionally biased region" description="Polar residues" evidence="6">
    <location>
        <begin position="168"/>
        <end position="186"/>
    </location>
</feature>
<dbReference type="PROSITE" id="PS50066">
    <property type="entry name" value="MADS_BOX_2"/>
    <property type="match status" value="1"/>
</dbReference>
<evidence type="ECO:0000256" key="3">
    <source>
        <dbReference type="ARBA" id="ARBA00023125"/>
    </source>
</evidence>
<evidence type="ECO:0000313" key="8">
    <source>
        <dbReference type="EMBL" id="KAH7033979.1"/>
    </source>
</evidence>
<reference evidence="8 9" key="1">
    <citation type="journal article" date="2021" name="Nat. Commun.">
        <title>Genetic determinants of endophytism in the Arabidopsis root mycobiome.</title>
        <authorList>
            <person name="Mesny F."/>
            <person name="Miyauchi S."/>
            <person name="Thiergart T."/>
            <person name="Pickel B."/>
            <person name="Atanasova L."/>
            <person name="Karlsson M."/>
            <person name="Huettel B."/>
            <person name="Barry K.W."/>
            <person name="Haridas S."/>
            <person name="Chen C."/>
            <person name="Bauer D."/>
            <person name="Andreopoulos W."/>
            <person name="Pangilinan J."/>
            <person name="LaButti K."/>
            <person name="Riley R."/>
            <person name="Lipzen A."/>
            <person name="Clum A."/>
            <person name="Drula E."/>
            <person name="Henrissat B."/>
            <person name="Kohler A."/>
            <person name="Grigoriev I.V."/>
            <person name="Martin F.M."/>
            <person name="Hacquard S."/>
        </authorList>
    </citation>
    <scope>NUCLEOTIDE SEQUENCE [LARGE SCALE GENOMIC DNA]</scope>
    <source>
        <strain evidence="8 9">MPI-SDFR-AT-0080</strain>
    </source>
</reference>
<comment type="subcellular location">
    <subcellularLocation>
        <location evidence="1">Nucleus</location>
    </subcellularLocation>
</comment>
<accession>A0ABQ8G0A4</accession>
<dbReference type="Pfam" id="PF00319">
    <property type="entry name" value="SRF-TF"/>
    <property type="match status" value="1"/>
</dbReference>
<feature type="domain" description="MADS-box" evidence="7">
    <location>
        <begin position="12"/>
        <end position="38"/>
    </location>
</feature>
<evidence type="ECO:0000256" key="6">
    <source>
        <dbReference type="SAM" id="MobiDB-lite"/>
    </source>
</evidence>
<comment type="caution">
    <text evidence="8">The sequence shown here is derived from an EMBL/GenBank/DDBJ whole genome shotgun (WGS) entry which is preliminary data.</text>
</comment>
<keyword evidence="9" id="KW-1185">Reference proteome</keyword>
<evidence type="ECO:0000256" key="2">
    <source>
        <dbReference type="ARBA" id="ARBA00023015"/>
    </source>
</evidence>
<evidence type="ECO:0000256" key="4">
    <source>
        <dbReference type="ARBA" id="ARBA00023163"/>
    </source>
</evidence>
<sequence length="326" mass="35838">MASAWIKQRRMFDRRRNGLFKKAFEIQRRCQARVYIVMEYEGSYYVYRNSRKTSWPPAPEASELRDAAITLPTDFQTVRDADASGPVSSDVDDEMALCPPSREVSMPAGHHSGDASDRDSSMRFGGNYQAELSEWPQRRPGTRGDGQAAPHQATITPGPITAHEEIGTGSQSRRACSRRSTTQTDSSAHRHSGPPKVLPQGEYSYLCGNNRVDSNHFGCVQAPEALAGENHLVQQRTAFSTRPNTPPLDRGRSHGPEKPLVQHSSPPGFREHGRNPHSSERNPSLRKSPSSASSAPVYSLRPPPRAPLPRHVPSAQLAGDSAGMGR</sequence>
<dbReference type="Gene3D" id="3.40.1810.10">
    <property type="entry name" value="Transcription factor, MADS-box"/>
    <property type="match status" value="1"/>
</dbReference>
<organism evidence="8 9">
    <name type="scientific">Macrophomina phaseolina</name>
    <dbReference type="NCBI Taxonomy" id="35725"/>
    <lineage>
        <taxon>Eukaryota</taxon>
        <taxon>Fungi</taxon>
        <taxon>Dikarya</taxon>
        <taxon>Ascomycota</taxon>
        <taxon>Pezizomycotina</taxon>
        <taxon>Dothideomycetes</taxon>
        <taxon>Dothideomycetes incertae sedis</taxon>
        <taxon>Botryosphaeriales</taxon>
        <taxon>Botryosphaeriaceae</taxon>
        <taxon>Macrophomina</taxon>
    </lineage>
</organism>
<keyword evidence="3" id="KW-0238">DNA-binding</keyword>
<evidence type="ECO:0000313" key="9">
    <source>
        <dbReference type="Proteomes" id="UP000774617"/>
    </source>
</evidence>
<name>A0ABQ8G0A4_9PEZI</name>
<dbReference type="Proteomes" id="UP000774617">
    <property type="component" value="Unassembled WGS sequence"/>
</dbReference>
<keyword evidence="5" id="KW-0539">Nucleus</keyword>
<feature type="compositionally biased region" description="Basic and acidic residues" evidence="6">
    <location>
        <begin position="111"/>
        <end position="121"/>
    </location>
</feature>
<proteinExistence type="predicted"/>
<feature type="region of interest" description="Disordered" evidence="6">
    <location>
        <begin position="236"/>
        <end position="326"/>
    </location>
</feature>
<evidence type="ECO:0000256" key="1">
    <source>
        <dbReference type="ARBA" id="ARBA00004123"/>
    </source>
</evidence>
<dbReference type="EMBL" id="JAGTJR010000039">
    <property type="protein sequence ID" value="KAH7033979.1"/>
    <property type="molecule type" value="Genomic_DNA"/>
</dbReference>
<feature type="region of interest" description="Disordered" evidence="6">
    <location>
        <begin position="80"/>
        <end position="199"/>
    </location>
</feature>
<protein>
    <recommendedName>
        <fullName evidence="7">MADS-box domain-containing protein</fullName>
    </recommendedName>
</protein>
<dbReference type="SUPFAM" id="SSF55455">
    <property type="entry name" value="SRF-like"/>
    <property type="match status" value="1"/>
</dbReference>
<keyword evidence="2" id="KW-0805">Transcription regulation</keyword>
<gene>
    <name evidence="8" type="ORF">B0J12DRAFT_279176</name>
</gene>
<keyword evidence="4" id="KW-0804">Transcription</keyword>
<dbReference type="InterPro" id="IPR036879">
    <property type="entry name" value="TF_MADSbox_sf"/>
</dbReference>
<feature type="compositionally biased region" description="Basic and acidic residues" evidence="6">
    <location>
        <begin position="269"/>
        <end position="280"/>
    </location>
</feature>